<reference evidence="1 2" key="1">
    <citation type="submission" date="2019-02" db="EMBL/GenBank/DDBJ databases">
        <title>Emended description of the genus Rhodopseudomonas and description of Rhodopseudomonas albus sp. nov., a non-phototrophic, heavy-metal-tolerant bacterium isolated from garden soil.</title>
        <authorList>
            <person name="Bao Z."/>
            <person name="Cao W.W."/>
            <person name="Sato Y."/>
            <person name="Nishizawa T."/>
            <person name="Zhao J."/>
            <person name="Guo Y."/>
            <person name="Ohta H."/>
        </authorList>
    </citation>
    <scope>NUCLEOTIDE SEQUENCE [LARGE SCALE GENOMIC DNA]</scope>
    <source>
        <strain evidence="1 2">SK50-23</strain>
    </source>
</reference>
<evidence type="ECO:0000313" key="2">
    <source>
        <dbReference type="Proteomes" id="UP000682843"/>
    </source>
</evidence>
<dbReference type="EMBL" id="CP036498">
    <property type="protein sequence ID" value="QUS39686.1"/>
    <property type="molecule type" value="Genomic_DNA"/>
</dbReference>
<protein>
    <submittedName>
        <fullName evidence="1">Uncharacterized protein</fullName>
    </submittedName>
</protein>
<gene>
    <name evidence="1" type="ORF">RPMA_13185</name>
</gene>
<name>A0ABX8A9K8_9BRAD</name>
<keyword evidence="2" id="KW-1185">Reference proteome</keyword>
<evidence type="ECO:0000313" key="1">
    <source>
        <dbReference type="EMBL" id="QUS39686.1"/>
    </source>
</evidence>
<organism evidence="1 2">
    <name type="scientific">Tardiphaga alba</name>
    <dbReference type="NCBI Taxonomy" id="340268"/>
    <lineage>
        <taxon>Bacteria</taxon>
        <taxon>Pseudomonadati</taxon>
        <taxon>Pseudomonadota</taxon>
        <taxon>Alphaproteobacteria</taxon>
        <taxon>Hyphomicrobiales</taxon>
        <taxon>Nitrobacteraceae</taxon>
        <taxon>Tardiphaga</taxon>
    </lineage>
</organism>
<accession>A0ABX8A9K8</accession>
<proteinExistence type="predicted"/>
<dbReference type="RefSeq" id="WP_211913235.1">
    <property type="nucleotide sequence ID" value="NZ_CP036498.1"/>
</dbReference>
<dbReference type="Proteomes" id="UP000682843">
    <property type="component" value="Chromosome"/>
</dbReference>
<sequence length="69" mass="7444">MVIGIVGSGPLGQKTRIGSKAASSGDGDMARLARAENRLRAMPHINVPLRMKNLNEALRDGHVFRACFL</sequence>